<evidence type="ECO:0000256" key="5">
    <source>
        <dbReference type="ARBA" id="ARBA00023242"/>
    </source>
</evidence>
<dbReference type="InterPro" id="IPR034201">
    <property type="entry name" value="RNPS1_RRM"/>
</dbReference>
<evidence type="ECO:0000256" key="6">
    <source>
        <dbReference type="PROSITE-ProRule" id="PRU00176"/>
    </source>
</evidence>
<dbReference type="InterPro" id="IPR012677">
    <property type="entry name" value="Nucleotide-bd_a/b_plait_sf"/>
</dbReference>
<comment type="subcellular location">
    <subcellularLocation>
        <location evidence="1">Nucleus</location>
    </subcellularLocation>
</comment>
<dbReference type="GO" id="GO:0000398">
    <property type="term" value="P:mRNA splicing, via spliceosome"/>
    <property type="evidence" value="ECO:0007669"/>
    <property type="project" value="TreeGrafter"/>
</dbReference>
<keyword evidence="10" id="KW-1185">Reference proteome</keyword>
<evidence type="ECO:0000256" key="7">
    <source>
        <dbReference type="SAM" id="MobiDB-lite"/>
    </source>
</evidence>
<feature type="domain" description="RRM" evidence="8">
    <location>
        <begin position="73"/>
        <end position="151"/>
    </location>
</feature>
<dbReference type="InterPro" id="IPR035979">
    <property type="entry name" value="RBD_domain_sf"/>
</dbReference>
<dbReference type="PANTHER" id="PTHR15481">
    <property type="entry name" value="RIBONUCLEIC ACID BINDING PROTEIN S1"/>
    <property type="match status" value="1"/>
</dbReference>
<dbReference type="CDD" id="cd12365">
    <property type="entry name" value="RRM_RNPS1"/>
    <property type="match status" value="1"/>
</dbReference>
<dbReference type="AlphaFoldDB" id="A0A9P8MZ16"/>
<protein>
    <submittedName>
        <fullName evidence="9">RNA recognition motif domain-containing protein</fullName>
    </submittedName>
</protein>
<evidence type="ECO:0000256" key="3">
    <source>
        <dbReference type="ARBA" id="ARBA00022884"/>
    </source>
</evidence>
<dbReference type="Gene3D" id="3.30.70.330">
    <property type="match status" value="1"/>
</dbReference>
<dbReference type="SUPFAM" id="SSF54928">
    <property type="entry name" value="RNA-binding domain, RBD"/>
    <property type="match status" value="1"/>
</dbReference>
<keyword evidence="4" id="KW-0508">mRNA splicing</keyword>
<feature type="compositionally biased region" description="Polar residues" evidence="7">
    <location>
        <begin position="1"/>
        <end position="16"/>
    </location>
</feature>
<evidence type="ECO:0000313" key="9">
    <source>
        <dbReference type="EMBL" id="KAH0963910.1"/>
    </source>
</evidence>
<dbReference type="GO" id="GO:0005654">
    <property type="term" value="C:nucleoplasm"/>
    <property type="evidence" value="ECO:0007669"/>
    <property type="project" value="TreeGrafter"/>
</dbReference>
<name>A0A9P8MZ16_9HYPO</name>
<dbReference type="GO" id="GO:0005737">
    <property type="term" value="C:cytoplasm"/>
    <property type="evidence" value="ECO:0007669"/>
    <property type="project" value="TreeGrafter"/>
</dbReference>
<evidence type="ECO:0000256" key="2">
    <source>
        <dbReference type="ARBA" id="ARBA00022664"/>
    </source>
</evidence>
<dbReference type="InterPro" id="IPR000504">
    <property type="entry name" value="RRM_dom"/>
</dbReference>
<organism evidence="9 10">
    <name type="scientific">Hirsutella rhossiliensis</name>
    <dbReference type="NCBI Taxonomy" id="111463"/>
    <lineage>
        <taxon>Eukaryota</taxon>
        <taxon>Fungi</taxon>
        <taxon>Dikarya</taxon>
        <taxon>Ascomycota</taxon>
        <taxon>Pezizomycotina</taxon>
        <taxon>Sordariomycetes</taxon>
        <taxon>Hypocreomycetidae</taxon>
        <taxon>Hypocreales</taxon>
        <taxon>Ophiocordycipitaceae</taxon>
        <taxon>Hirsutella</taxon>
    </lineage>
</organism>
<proteinExistence type="predicted"/>
<evidence type="ECO:0000259" key="8">
    <source>
        <dbReference type="PROSITE" id="PS50102"/>
    </source>
</evidence>
<dbReference type="GeneID" id="68353467"/>
<accession>A0A9P8MZ16</accession>
<evidence type="ECO:0000313" key="10">
    <source>
        <dbReference type="Proteomes" id="UP000824596"/>
    </source>
</evidence>
<evidence type="ECO:0000256" key="1">
    <source>
        <dbReference type="ARBA" id="ARBA00004123"/>
    </source>
</evidence>
<keyword evidence="3 6" id="KW-0694">RNA-binding</keyword>
<evidence type="ECO:0000256" key="4">
    <source>
        <dbReference type="ARBA" id="ARBA00023187"/>
    </source>
</evidence>
<dbReference type="PANTHER" id="PTHR15481:SF0">
    <property type="entry name" value="LD23870P-RELATED"/>
    <property type="match status" value="1"/>
</dbReference>
<dbReference type="GO" id="GO:0003723">
    <property type="term" value="F:RNA binding"/>
    <property type="evidence" value="ECO:0007669"/>
    <property type="project" value="UniProtKB-UniRule"/>
</dbReference>
<dbReference type="SMART" id="SM00360">
    <property type="entry name" value="RRM"/>
    <property type="match status" value="1"/>
</dbReference>
<comment type="caution">
    <text evidence="9">The sequence shown here is derived from an EMBL/GenBank/DDBJ whole genome shotgun (WGS) entry which is preliminary data.</text>
</comment>
<sequence length="267" mass="29823">MASRSPSRGRYQSRTHSVAPRSADGRRRRYDSRSPSRSPTPPPRRNGRYRSGSRSARGRDSREPSELPPPLGTKVVVERLSKNIREAHLREIFGRYGPIQDLDLPMNRTFGTNRGTAYILYQHREDAEEAIAHMHEGQIDGAVIHVSIVLPRRIFSPDPPLARRGANIDPRVPLGPSRGGRGPRGFPGRYGPRPSASPPRGPRGRGGGFRQRSTSYDSYSSRSRSKSPPPRRGAGGSRLGDGPRRRSPSYDSYADRNRSNSPRRAYR</sequence>
<dbReference type="Pfam" id="PF00076">
    <property type="entry name" value="RRM_1"/>
    <property type="match status" value="1"/>
</dbReference>
<keyword evidence="5" id="KW-0539">Nucleus</keyword>
<reference evidence="9" key="1">
    <citation type="submission" date="2021-09" db="EMBL/GenBank/DDBJ databases">
        <title>A high-quality genome of the endoparasitic fungus Hirsutella rhossiliensis with a comparison of Hirsutella genomes reveals transposable elements contributing to genome size variation.</title>
        <authorList>
            <person name="Lin R."/>
            <person name="Jiao Y."/>
            <person name="Sun X."/>
            <person name="Ling J."/>
            <person name="Xie B."/>
            <person name="Cheng X."/>
        </authorList>
    </citation>
    <scope>NUCLEOTIDE SEQUENCE</scope>
    <source>
        <strain evidence="9">HR02</strain>
    </source>
</reference>
<keyword evidence="2" id="KW-0507">mRNA processing</keyword>
<dbReference type="RefSeq" id="XP_044721423.1">
    <property type="nucleotide sequence ID" value="XM_044862809.1"/>
</dbReference>
<dbReference type="PROSITE" id="PS50102">
    <property type="entry name" value="RRM"/>
    <property type="match status" value="1"/>
</dbReference>
<feature type="compositionally biased region" description="Low complexity" evidence="7">
    <location>
        <begin position="210"/>
        <end position="222"/>
    </location>
</feature>
<feature type="region of interest" description="Disordered" evidence="7">
    <location>
        <begin position="157"/>
        <end position="267"/>
    </location>
</feature>
<dbReference type="Proteomes" id="UP000824596">
    <property type="component" value="Unassembled WGS sequence"/>
</dbReference>
<dbReference type="EMBL" id="JAIZPD010000004">
    <property type="protein sequence ID" value="KAH0963910.1"/>
    <property type="molecule type" value="Genomic_DNA"/>
</dbReference>
<dbReference type="OrthoDB" id="252020at2759"/>
<dbReference type="GO" id="GO:0061574">
    <property type="term" value="C:ASAP complex"/>
    <property type="evidence" value="ECO:0007669"/>
    <property type="project" value="TreeGrafter"/>
</dbReference>
<gene>
    <name evidence="9" type="ORF">HRG_04338</name>
</gene>
<feature type="region of interest" description="Disordered" evidence="7">
    <location>
        <begin position="1"/>
        <end position="72"/>
    </location>
</feature>